<dbReference type="Pfam" id="PF00078">
    <property type="entry name" value="RVT_1"/>
    <property type="match status" value="1"/>
</dbReference>
<comment type="caution">
    <text evidence="3">The sequence shown here is derived from an EMBL/GenBank/DDBJ whole genome shotgun (WGS) entry which is preliminary data.</text>
</comment>
<dbReference type="SUPFAM" id="SSF56672">
    <property type="entry name" value="DNA/RNA polymerases"/>
    <property type="match status" value="1"/>
</dbReference>
<protein>
    <recommendedName>
        <fullName evidence="2">Reverse transcriptase domain-containing protein</fullName>
    </recommendedName>
</protein>
<reference evidence="3 4" key="1">
    <citation type="submission" date="2016-03" db="EMBL/GenBank/DDBJ databases">
        <title>EvidentialGene: Evidence-directed Construction of Genes on Genomes.</title>
        <authorList>
            <person name="Gilbert D.G."/>
            <person name="Choi J.-H."/>
            <person name="Mockaitis K."/>
            <person name="Colbourne J."/>
            <person name="Pfrender M."/>
        </authorList>
    </citation>
    <scope>NUCLEOTIDE SEQUENCE [LARGE SCALE GENOMIC DNA]</scope>
    <source>
        <strain evidence="3 4">Xinb3</strain>
        <tissue evidence="3">Complete organism</tissue>
    </source>
</reference>
<evidence type="ECO:0000313" key="4">
    <source>
        <dbReference type="Proteomes" id="UP000076858"/>
    </source>
</evidence>
<dbReference type="InterPro" id="IPR052055">
    <property type="entry name" value="Hepadnavirus_pol/RT"/>
</dbReference>
<feature type="domain" description="Reverse transcriptase" evidence="2">
    <location>
        <begin position="214"/>
        <end position="394"/>
    </location>
</feature>
<dbReference type="EMBL" id="LRGB01000220">
    <property type="protein sequence ID" value="KZS20322.1"/>
    <property type="molecule type" value="Genomic_DNA"/>
</dbReference>
<dbReference type="Proteomes" id="UP000076858">
    <property type="component" value="Unassembled WGS sequence"/>
</dbReference>
<dbReference type="PANTHER" id="PTHR33050">
    <property type="entry name" value="REVERSE TRANSCRIPTASE DOMAIN-CONTAINING PROTEIN"/>
    <property type="match status" value="1"/>
</dbReference>
<gene>
    <name evidence="3" type="ORF">APZ42_013018</name>
</gene>
<dbReference type="CDD" id="cd09275">
    <property type="entry name" value="RNase_HI_RT_DIRS1"/>
    <property type="match status" value="1"/>
</dbReference>
<dbReference type="Gene3D" id="3.10.10.10">
    <property type="entry name" value="HIV Type 1 Reverse Transcriptase, subunit A, domain 1"/>
    <property type="match status" value="1"/>
</dbReference>
<dbReference type="PANTHER" id="PTHR33050:SF7">
    <property type="entry name" value="RIBONUCLEASE H"/>
    <property type="match status" value="1"/>
</dbReference>
<dbReference type="InterPro" id="IPR043502">
    <property type="entry name" value="DNA/RNA_pol_sf"/>
</dbReference>
<organism evidence="3 4">
    <name type="scientific">Daphnia magna</name>
    <dbReference type="NCBI Taxonomy" id="35525"/>
    <lineage>
        <taxon>Eukaryota</taxon>
        <taxon>Metazoa</taxon>
        <taxon>Ecdysozoa</taxon>
        <taxon>Arthropoda</taxon>
        <taxon>Crustacea</taxon>
        <taxon>Branchiopoda</taxon>
        <taxon>Diplostraca</taxon>
        <taxon>Cladocera</taxon>
        <taxon>Anomopoda</taxon>
        <taxon>Daphniidae</taxon>
        <taxon>Daphnia</taxon>
    </lineage>
</organism>
<dbReference type="InterPro" id="IPR043128">
    <property type="entry name" value="Rev_trsase/Diguanyl_cyclase"/>
</dbReference>
<proteinExistence type="predicted"/>
<evidence type="ECO:0000256" key="1">
    <source>
        <dbReference type="SAM" id="MobiDB-lite"/>
    </source>
</evidence>
<evidence type="ECO:0000313" key="3">
    <source>
        <dbReference type="EMBL" id="KZS20322.1"/>
    </source>
</evidence>
<feature type="region of interest" description="Disordered" evidence="1">
    <location>
        <begin position="116"/>
        <end position="143"/>
    </location>
</feature>
<feature type="compositionally biased region" description="Polar residues" evidence="1">
    <location>
        <begin position="117"/>
        <end position="126"/>
    </location>
</feature>
<dbReference type="CDD" id="cd03714">
    <property type="entry name" value="RT_DIRS1"/>
    <property type="match status" value="1"/>
</dbReference>
<dbReference type="GO" id="GO:0071897">
    <property type="term" value="P:DNA biosynthetic process"/>
    <property type="evidence" value="ECO:0007669"/>
    <property type="project" value="UniProtKB-ARBA"/>
</dbReference>
<dbReference type="Gene3D" id="3.30.70.270">
    <property type="match status" value="1"/>
</dbReference>
<dbReference type="OrthoDB" id="6381216at2759"/>
<evidence type="ECO:0000259" key="2">
    <source>
        <dbReference type="PROSITE" id="PS50878"/>
    </source>
</evidence>
<keyword evidence="4" id="KW-1185">Reference proteome</keyword>
<dbReference type="PROSITE" id="PS50878">
    <property type="entry name" value="RT_POL"/>
    <property type="match status" value="1"/>
</dbReference>
<dbReference type="InterPro" id="IPR000477">
    <property type="entry name" value="RT_dom"/>
</dbReference>
<accession>A0A162R8Z1</accession>
<sequence length="1447" mass="163858">MIYQLALNMHYQREKVLLALQFKILDIGRPLLYLGTRMTDPDRKEALETALQLWGVAYNHITKSRRRNIIRQTDPKMESLVEDQENFNLSESNQLFERYFLKAMVRSADDEAKLNAVNRNGGSSNNRHMRESRGGWHDHRKDRHPYRNQFDKGYGNKNPGFSHQSSYVSPPLKINSPVDKTPTPVGGRLVPPPNKVTGNLQIEIIEFEISTLLGIREIEEAQEIGLISSIFTIPKKSGGFRPVINLKALNNFVVYNHFKMEGLPTVKSIVQANDWLAKIDLTDAYLTVLMHQSHRRFLLFAWKGKIYQFTCLPFGLSSAPRIFTKLLKPVVAFLRKKGIRLVIYLDDILIMNSDRDVLTRDVAVDTSTLEEAGVNEQKSETVPTQSIEFLGLIIDTVHSTLDLTTGNFNWATAAVPFAQANLRNQSFGKSFLTADPDLLFSDASMTGWGATDNYCSTGGKWSNQDTGRHINELELLAAFLTLQYFASASRNCAIRLNIDNTTAVAHINKSGGTRSPYLLEIALKIGKWSKLRSFQDRGDWHLNCQIFQKIWERWHPDLFALQMNAQLPEFVCWHPDPAAWMIAAFSLNWKYIKGYGFPPFNLIGNCIRKMHQDQAQLTLVCPYWPSQPWFPLLLETTVDIPRILPYHEDLLLDANGEAHPLLTSNALCLIAWRLSGVASEAMEFRTKLSTLYWPATDQPHTLATKPPGTSRQIGAIGMVNGQDLGKQPTVLKLMKGIFNSNPPKPKYAGTWDVDLVLKFFKSAPPNKELSLIRLSHSGLQFNLSRLRKSQNAGPLLSRNIIRLQDVKICPVATTEDYWKATLPLRKPGESANLFVGSVKPHSQVKGSTIGHWIKKIVSRHVDLLHSFHPRSLRFESGKERRTNRLNFENGKLGIRINLLTLRVVCEIFFLLLVKLPSCPLCPAAYIAHAVQVPTLPRCPRCPGAHAAQVPTLPRLFLLGEMDSQTVSLEFTASKSFVVVVPKGELRSWPPPSINPRLHRVPSPLRARSNSQNYRLQRSALALISAKSSVLDQSSHLNDQFHLICSCPNILSEHRSKVLQLVDLYGVAVNEHGVSQPVTVIPTHQLPTVTSSLPPQSLRTASTSFDLLVEYIEPVTPKRGMISLSHDMRDQGYLSTADLDRLTLIETALKQKDLEDDESELFAEMLPLTTMENFKKFDDELKKPWIKKCLNNHLIGIGGNEPKTIVRLITRRLRTKDVGKLFSWYGQRGNVCLSNTNVGKSIITAAKRTQPMVTEQDAIKMIQALLRHCKDKEKNNEKKNYFMFVRSPVYPYHSRMNHPRMSIGIFLEGLLIFNRYQTDVQTGVNAVPRMSIVEKTIIEGDVVPYKKARGKDQCGKTHVWYCQALWFGHWKTKSAATLGEEQDKDLRISHRLPLKQGKCIVENSQFWEPWEPWEPPPPPTNFRNCSDDLVKGVSYEGVVCLKTSSLAK</sequence>
<feature type="compositionally biased region" description="Basic and acidic residues" evidence="1">
    <location>
        <begin position="128"/>
        <end position="139"/>
    </location>
</feature>
<name>A0A162R8Z1_9CRUS</name>